<keyword evidence="11 17" id="KW-1133">Transmembrane helix</keyword>
<evidence type="ECO:0000256" key="4">
    <source>
        <dbReference type="ARBA" id="ARBA00021008"/>
    </source>
</evidence>
<evidence type="ECO:0000256" key="2">
    <source>
        <dbReference type="ARBA" id="ARBA00007012"/>
    </source>
</evidence>
<keyword evidence="7 17" id="KW-0812">Transmembrane</keyword>
<evidence type="ECO:0000259" key="19">
    <source>
        <dbReference type="Pfam" id="PF06444"/>
    </source>
</evidence>
<feature type="transmembrane region" description="Helical" evidence="17">
    <location>
        <begin position="274"/>
        <end position="294"/>
    </location>
</feature>
<reference evidence="20" key="1">
    <citation type="journal article" date="2018" name="PeerJ">
        <title>Squeezing water from a stone: high-throughput sequencing from a 145-year old holotype resolves (barely) a cryptic species problem in flying lizards.</title>
        <authorList>
            <person name="McGuire J.A."/>
            <person name="Cotoras D.D."/>
            <person name="O'Connell B."/>
            <person name="Lawalata S.Z.S."/>
            <person name="Wang-Claypool C.Y."/>
            <person name="Stubbs A."/>
            <person name="Huang X."/>
            <person name="Wogan G.O.U."/>
            <person name="Hykin S.M."/>
            <person name="Reilly S.B."/>
            <person name="Bi K."/>
            <person name="Riyanto A."/>
            <person name="Arida E."/>
            <person name="Smith L.L."/>
            <person name="Milne H."/>
            <person name="Streicher J.W."/>
            <person name="Iskandar D.T."/>
        </authorList>
    </citation>
    <scope>NUCLEOTIDE SEQUENCE</scope>
</reference>
<feature type="transmembrane region" description="Helical" evidence="17">
    <location>
        <begin position="201"/>
        <end position="220"/>
    </location>
</feature>
<dbReference type="InterPro" id="IPR003917">
    <property type="entry name" value="NADH_UbQ_OxRdtase_chain2"/>
</dbReference>
<keyword evidence="13 17" id="KW-0830">Ubiquinone</keyword>
<evidence type="ECO:0000256" key="9">
    <source>
        <dbReference type="ARBA" id="ARBA00022967"/>
    </source>
</evidence>
<dbReference type="GO" id="GO:0008137">
    <property type="term" value="F:NADH dehydrogenase (ubiquinone) activity"/>
    <property type="evidence" value="ECO:0007669"/>
    <property type="project" value="UniProtKB-EC"/>
</dbReference>
<geneLocation type="mitochondrion" evidence="20"/>
<feature type="domain" description="NADH dehydrogenase subunit 2 C-terminal" evidence="19">
    <location>
        <begin position="290"/>
        <end position="340"/>
    </location>
</feature>
<evidence type="ECO:0000256" key="7">
    <source>
        <dbReference type="ARBA" id="ARBA00022692"/>
    </source>
</evidence>
<protein>
    <recommendedName>
        <fullName evidence="4 17">NADH-ubiquinone oxidoreductase chain 2</fullName>
        <ecNumber evidence="3 17">7.1.1.2</ecNumber>
    </recommendedName>
</protein>
<evidence type="ECO:0000256" key="1">
    <source>
        <dbReference type="ARBA" id="ARBA00004448"/>
    </source>
</evidence>
<feature type="transmembrane region" description="Helical" evidence="17">
    <location>
        <begin position="122"/>
        <end position="146"/>
    </location>
</feature>
<feature type="transmembrane region" description="Helical" evidence="17">
    <location>
        <begin position="96"/>
        <end position="115"/>
    </location>
</feature>
<dbReference type="PRINTS" id="PR01436">
    <property type="entry name" value="NADHDHGNASE2"/>
</dbReference>
<evidence type="ECO:0000256" key="5">
    <source>
        <dbReference type="ARBA" id="ARBA00022448"/>
    </source>
</evidence>
<evidence type="ECO:0000256" key="8">
    <source>
        <dbReference type="ARBA" id="ARBA00022792"/>
    </source>
</evidence>
<keyword evidence="14 17" id="KW-0496">Mitochondrion</keyword>
<evidence type="ECO:0000256" key="13">
    <source>
        <dbReference type="ARBA" id="ARBA00023075"/>
    </source>
</evidence>
<evidence type="ECO:0000256" key="12">
    <source>
        <dbReference type="ARBA" id="ARBA00023027"/>
    </source>
</evidence>
<dbReference type="EMBL" id="MH070352">
    <property type="protein sequence ID" value="AVR53860.1"/>
    <property type="molecule type" value="Genomic_DNA"/>
</dbReference>
<keyword evidence="5" id="KW-0813">Transport</keyword>
<comment type="catalytic activity">
    <reaction evidence="16 17">
        <text>a ubiquinone + NADH + 5 H(+)(in) = a ubiquinol + NAD(+) + 4 H(+)(out)</text>
        <dbReference type="Rhea" id="RHEA:29091"/>
        <dbReference type="Rhea" id="RHEA-COMP:9565"/>
        <dbReference type="Rhea" id="RHEA-COMP:9566"/>
        <dbReference type="ChEBI" id="CHEBI:15378"/>
        <dbReference type="ChEBI" id="CHEBI:16389"/>
        <dbReference type="ChEBI" id="CHEBI:17976"/>
        <dbReference type="ChEBI" id="CHEBI:57540"/>
        <dbReference type="ChEBI" id="CHEBI:57945"/>
        <dbReference type="EC" id="7.1.1.2"/>
    </reaction>
</comment>
<gene>
    <name evidence="20" type="primary">ND2</name>
</gene>
<evidence type="ECO:0000256" key="17">
    <source>
        <dbReference type="RuleBase" id="RU003403"/>
    </source>
</evidence>
<dbReference type="InterPro" id="IPR001750">
    <property type="entry name" value="ND/Mrp_TM"/>
</dbReference>
<proteinExistence type="inferred from homology"/>
<dbReference type="InterPro" id="IPR010933">
    <property type="entry name" value="NADH_DH_su2_C"/>
</dbReference>
<dbReference type="GO" id="GO:0006120">
    <property type="term" value="P:mitochondrial electron transport, NADH to ubiquinone"/>
    <property type="evidence" value="ECO:0007669"/>
    <property type="project" value="InterPro"/>
</dbReference>
<evidence type="ECO:0000256" key="15">
    <source>
        <dbReference type="ARBA" id="ARBA00023136"/>
    </source>
</evidence>
<dbReference type="GO" id="GO:0005743">
    <property type="term" value="C:mitochondrial inner membrane"/>
    <property type="evidence" value="ECO:0007669"/>
    <property type="project" value="UniProtKB-SubCell"/>
</dbReference>
<comment type="subcellular location">
    <subcellularLocation>
        <location evidence="1 17">Mitochondrion inner membrane</location>
        <topology evidence="1 17">Multi-pass membrane protein</topology>
    </subcellularLocation>
</comment>
<comment type="function">
    <text evidence="17">Core subunit of the mitochondrial membrane respiratory chain NADH dehydrogenase (Complex I) which catalyzes electron transfer from NADH through the respiratory chain, using ubiquinone as an electron acceptor. Essential for the catalytic activity and assembly of complex I.</text>
</comment>
<evidence type="ECO:0000259" key="18">
    <source>
        <dbReference type="Pfam" id="PF00361"/>
    </source>
</evidence>
<dbReference type="EC" id="7.1.1.2" evidence="3 17"/>
<dbReference type="PANTHER" id="PTHR46552">
    <property type="entry name" value="NADH-UBIQUINONE OXIDOREDUCTASE CHAIN 2"/>
    <property type="match status" value="1"/>
</dbReference>
<keyword evidence="8 17" id="KW-0999">Mitochondrion inner membrane</keyword>
<accession>A0A2R3ZTC8</accession>
<dbReference type="AlphaFoldDB" id="A0A2R3ZTC8"/>
<comment type="similarity">
    <text evidence="2 17">Belongs to the complex I subunit 2 family.</text>
</comment>
<keyword evidence="12 17" id="KW-0520">NAD</keyword>
<keyword evidence="9 17" id="KW-1278">Translocase</keyword>
<evidence type="ECO:0000256" key="6">
    <source>
        <dbReference type="ARBA" id="ARBA00022660"/>
    </source>
</evidence>
<evidence type="ECO:0000256" key="14">
    <source>
        <dbReference type="ARBA" id="ARBA00023128"/>
    </source>
</evidence>
<sequence>MPTPAMFVLLLSITMGTIITISSHHWLTAWAGLEMNALAVLPIISKTKHPRATEATTKYFLTQAVASCLLLSSSMMNAWQTGSWDILQMTNPLTSTTMLIALTMKAGAIPLHFWLPEVMQGCTLYTAMLISTWQKIAPMALIYLMSNHTQPLITLTLGMLSTMFGGWGGINQTQLRKMMAYSSITNLGWSLMVISLEPNTFAINILMYILMMMPAFPILAMTATKTLQNLSASWTTSPTGTTTLMILLLSIAGLPPLTGFLPKLLILNELVTQNLTPIATVTAMTSLLNLMFYLRATYMTTLLNSPGSATSTMKWRCPITKTKTTTLAPTAIFSTPALPTLIP</sequence>
<evidence type="ECO:0000313" key="20">
    <source>
        <dbReference type="EMBL" id="AVR53860.1"/>
    </source>
</evidence>
<organism evidence="20">
    <name type="scientific">Draco fimbriatus</name>
    <dbReference type="NCBI Taxonomy" id="162342"/>
    <lineage>
        <taxon>Eukaryota</taxon>
        <taxon>Metazoa</taxon>
        <taxon>Chordata</taxon>
        <taxon>Craniata</taxon>
        <taxon>Vertebrata</taxon>
        <taxon>Euteleostomi</taxon>
        <taxon>Lepidosauria</taxon>
        <taxon>Squamata</taxon>
        <taxon>Bifurcata</taxon>
        <taxon>Unidentata</taxon>
        <taxon>Episquamata</taxon>
        <taxon>Toxicofera</taxon>
        <taxon>Iguania</taxon>
        <taxon>Acrodonta</taxon>
        <taxon>Agamidae</taxon>
        <taxon>Draconinae</taxon>
        <taxon>Draco</taxon>
    </lineage>
</organism>
<feature type="transmembrane region" description="Helical" evidence="17">
    <location>
        <begin position="232"/>
        <end position="254"/>
    </location>
</feature>
<keyword evidence="15 17" id="KW-0472">Membrane</keyword>
<feature type="transmembrane region" description="Helical" evidence="17">
    <location>
        <begin position="152"/>
        <end position="171"/>
    </location>
</feature>
<dbReference type="Pfam" id="PF00361">
    <property type="entry name" value="Proton_antipo_M"/>
    <property type="match status" value="1"/>
</dbReference>
<evidence type="ECO:0000256" key="16">
    <source>
        <dbReference type="ARBA" id="ARBA00049551"/>
    </source>
</evidence>
<name>A0A2R3ZTC8_9SAUR</name>
<evidence type="ECO:0000256" key="11">
    <source>
        <dbReference type="ARBA" id="ARBA00022989"/>
    </source>
</evidence>
<dbReference type="Pfam" id="PF06444">
    <property type="entry name" value="NADH_dehy_S2_C"/>
    <property type="match status" value="1"/>
</dbReference>
<evidence type="ECO:0000256" key="3">
    <source>
        <dbReference type="ARBA" id="ARBA00012944"/>
    </source>
</evidence>
<dbReference type="InterPro" id="IPR050175">
    <property type="entry name" value="Complex_I_Subunit_2"/>
</dbReference>
<keyword evidence="6 17" id="KW-0679">Respiratory chain</keyword>
<keyword evidence="10 17" id="KW-0249">Electron transport</keyword>
<dbReference type="PANTHER" id="PTHR46552:SF1">
    <property type="entry name" value="NADH-UBIQUINONE OXIDOREDUCTASE CHAIN 2"/>
    <property type="match status" value="1"/>
</dbReference>
<evidence type="ECO:0000256" key="10">
    <source>
        <dbReference type="ARBA" id="ARBA00022982"/>
    </source>
</evidence>
<feature type="domain" description="NADH:quinone oxidoreductase/Mrp antiporter transmembrane" evidence="18">
    <location>
        <begin position="23"/>
        <end position="287"/>
    </location>
</feature>